<dbReference type="GO" id="GO:0016020">
    <property type="term" value="C:membrane"/>
    <property type="evidence" value="ECO:0007669"/>
    <property type="project" value="InterPro"/>
</dbReference>
<name>K2JK74_9GAMM</name>
<evidence type="ECO:0000313" key="9">
    <source>
        <dbReference type="EMBL" id="EKE75678.1"/>
    </source>
</evidence>
<feature type="domain" description="EamA" evidence="8">
    <location>
        <begin position="177"/>
        <end position="314"/>
    </location>
</feature>
<feature type="transmembrane region" description="Helical" evidence="7">
    <location>
        <begin position="115"/>
        <end position="133"/>
    </location>
</feature>
<dbReference type="SUPFAM" id="SSF103481">
    <property type="entry name" value="Multidrug resistance efflux transporter EmrE"/>
    <property type="match status" value="2"/>
</dbReference>
<evidence type="ECO:0000256" key="4">
    <source>
        <dbReference type="ARBA" id="ARBA00022692"/>
    </source>
</evidence>
<dbReference type="STRING" id="745411.B3C1_06348"/>
<dbReference type="eggNOG" id="COG0697">
    <property type="taxonomic scope" value="Bacteria"/>
</dbReference>
<feature type="transmembrane region" description="Helical" evidence="7">
    <location>
        <begin position="84"/>
        <end position="103"/>
    </location>
</feature>
<feature type="transmembrane region" description="Helical" evidence="7">
    <location>
        <begin position="139"/>
        <end position="158"/>
    </location>
</feature>
<keyword evidence="4 7" id="KW-0812">Transmembrane</keyword>
<organism evidence="9 10">
    <name type="scientific">Gallaecimonas xiamenensis 3-C-1</name>
    <dbReference type="NCBI Taxonomy" id="745411"/>
    <lineage>
        <taxon>Bacteria</taxon>
        <taxon>Pseudomonadati</taxon>
        <taxon>Pseudomonadota</taxon>
        <taxon>Gammaproteobacteria</taxon>
        <taxon>Enterobacterales</taxon>
        <taxon>Gallaecimonadaceae</taxon>
        <taxon>Gallaecimonas</taxon>
    </lineage>
</organism>
<dbReference type="Pfam" id="PF00892">
    <property type="entry name" value="EamA"/>
    <property type="match status" value="2"/>
</dbReference>
<evidence type="ECO:0000313" key="10">
    <source>
        <dbReference type="Proteomes" id="UP000006755"/>
    </source>
</evidence>
<keyword evidence="6 7" id="KW-0472">Membrane</keyword>
<sequence>MVPAKGAVTLAPFIASLDLALLFESLALGAAACWACASLLSAPAARHLGAFAFSRWRMASVSLMLWSLSLLTGGWQSLSAGPAGIMMLSGLLGIFIGDTALFAAMNRLGPRRATVLFAGHSLFSVVLGFLLLGETLAGQALLGCSLVATGVMGAVFFGRREGERHHWEQDNGKVAVGVALGVLSAFCQASATLMVKPVMATDIDAVSASAVRMSTALGAHLLLLWSGARVARPIQAINWRILAMVALNGFLAMGVGMTLILIALRYGEVGLVAMLSSVSPVLILPLLWWVQKRPPAKGAWLGALATVLGTMLIVSR</sequence>
<evidence type="ECO:0000256" key="1">
    <source>
        <dbReference type="ARBA" id="ARBA00004651"/>
    </source>
</evidence>
<protein>
    <recommendedName>
        <fullName evidence="8">EamA domain-containing protein</fullName>
    </recommendedName>
</protein>
<feature type="transmembrane region" description="Helical" evidence="7">
    <location>
        <begin position="20"/>
        <end position="40"/>
    </location>
</feature>
<evidence type="ECO:0000256" key="5">
    <source>
        <dbReference type="ARBA" id="ARBA00022989"/>
    </source>
</evidence>
<keyword evidence="3" id="KW-1003">Cell membrane</keyword>
<keyword evidence="5 7" id="KW-1133">Transmembrane helix</keyword>
<keyword evidence="10" id="KW-1185">Reference proteome</keyword>
<dbReference type="InterPro" id="IPR037185">
    <property type="entry name" value="EmrE-like"/>
</dbReference>
<feature type="transmembrane region" description="Helical" evidence="7">
    <location>
        <begin position="297"/>
        <end position="315"/>
    </location>
</feature>
<feature type="transmembrane region" description="Helical" evidence="7">
    <location>
        <begin position="205"/>
        <end position="225"/>
    </location>
</feature>
<comment type="caution">
    <text evidence="9">The sequence shown here is derived from an EMBL/GenBank/DDBJ whole genome shotgun (WGS) entry which is preliminary data.</text>
</comment>
<proteinExistence type="inferred from homology"/>
<feature type="transmembrane region" description="Helical" evidence="7">
    <location>
        <begin position="237"/>
        <end position="263"/>
    </location>
</feature>
<accession>K2JK74</accession>
<feature type="domain" description="EamA" evidence="8">
    <location>
        <begin position="25"/>
        <end position="154"/>
    </location>
</feature>
<dbReference type="AlphaFoldDB" id="K2JK74"/>
<evidence type="ECO:0000256" key="2">
    <source>
        <dbReference type="ARBA" id="ARBA00007362"/>
    </source>
</evidence>
<evidence type="ECO:0000256" key="3">
    <source>
        <dbReference type="ARBA" id="ARBA00022475"/>
    </source>
</evidence>
<evidence type="ECO:0000256" key="6">
    <source>
        <dbReference type="ARBA" id="ARBA00023136"/>
    </source>
</evidence>
<feature type="transmembrane region" description="Helical" evidence="7">
    <location>
        <begin position="61"/>
        <end position="78"/>
    </location>
</feature>
<evidence type="ECO:0000259" key="8">
    <source>
        <dbReference type="Pfam" id="PF00892"/>
    </source>
</evidence>
<dbReference type="InterPro" id="IPR000620">
    <property type="entry name" value="EamA_dom"/>
</dbReference>
<dbReference type="PANTHER" id="PTHR22911">
    <property type="entry name" value="ACYL-MALONYL CONDENSING ENZYME-RELATED"/>
    <property type="match status" value="1"/>
</dbReference>
<comment type="similarity">
    <text evidence="2">Belongs to the EamA transporter family.</text>
</comment>
<dbReference type="Proteomes" id="UP000006755">
    <property type="component" value="Unassembled WGS sequence"/>
</dbReference>
<comment type="subcellular location">
    <subcellularLocation>
        <location evidence="1">Cell membrane</location>
        <topology evidence="1">Multi-pass membrane protein</topology>
    </subcellularLocation>
</comment>
<dbReference type="PANTHER" id="PTHR22911:SF137">
    <property type="entry name" value="SOLUTE CARRIER FAMILY 35 MEMBER G2-RELATED"/>
    <property type="match status" value="1"/>
</dbReference>
<feature type="transmembrane region" description="Helical" evidence="7">
    <location>
        <begin position="174"/>
        <end position="193"/>
    </location>
</feature>
<dbReference type="EMBL" id="AMRI01000007">
    <property type="protein sequence ID" value="EKE75678.1"/>
    <property type="molecule type" value="Genomic_DNA"/>
</dbReference>
<evidence type="ECO:0000256" key="7">
    <source>
        <dbReference type="SAM" id="Phobius"/>
    </source>
</evidence>
<feature type="transmembrane region" description="Helical" evidence="7">
    <location>
        <begin position="269"/>
        <end position="290"/>
    </location>
</feature>
<dbReference type="PATRIC" id="fig|745411.4.peg.1260"/>
<reference evidence="9 10" key="1">
    <citation type="journal article" date="2012" name="J. Bacteriol.">
        <title>Genome Sequence of Gallaecimonas xiamenensis Type Strain 3-C-1.</title>
        <authorList>
            <person name="Lai Q."/>
            <person name="Wang L."/>
            <person name="Wang W."/>
            <person name="Shao Z."/>
        </authorList>
    </citation>
    <scope>NUCLEOTIDE SEQUENCE [LARGE SCALE GENOMIC DNA]</scope>
    <source>
        <strain evidence="9 10">3-C-1</strain>
    </source>
</reference>
<gene>
    <name evidence="9" type="ORF">B3C1_06348</name>
</gene>